<comment type="caution">
    <text evidence="1">The sequence shown here is derived from an EMBL/GenBank/DDBJ whole genome shotgun (WGS) entry which is preliminary data.</text>
</comment>
<name>A0A839N1P7_9MICO</name>
<sequence length="99" mass="10035">MQSCADAGSSLPDGAALPGQTVLQGSVTTDGAPVSGAYVRLLDAGDEFVAEVVTPDTGDFRFFVAPGAWTLSALHRSGKARTTLQIDQPGTVDAALSLA</sequence>
<organism evidence="1 2">
    <name type="scientific">Flexivirga oryzae</name>
    <dbReference type="NCBI Taxonomy" id="1794944"/>
    <lineage>
        <taxon>Bacteria</taxon>
        <taxon>Bacillati</taxon>
        <taxon>Actinomycetota</taxon>
        <taxon>Actinomycetes</taxon>
        <taxon>Micrococcales</taxon>
        <taxon>Dermacoccaceae</taxon>
        <taxon>Flexivirga</taxon>
    </lineage>
</organism>
<evidence type="ECO:0000313" key="2">
    <source>
        <dbReference type="Proteomes" id="UP000559182"/>
    </source>
</evidence>
<dbReference type="Gene3D" id="2.60.40.1120">
    <property type="entry name" value="Carboxypeptidase-like, regulatory domain"/>
    <property type="match status" value="1"/>
</dbReference>
<dbReference type="AlphaFoldDB" id="A0A839N1P7"/>
<dbReference type="InterPro" id="IPR010814">
    <property type="entry name" value="DUF1416"/>
</dbReference>
<dbReference type="SUPFAM" id="SSF49478">
    <property type="entry name" value="Cna protein B-type domain"/>
    <property type="match status" value="1"/>
</dbReference>
<accession>A0A839N1P7</accession>
<gene>
    <name evidence="1" type="ORF">FHU39_000018</name>
</gene>
<evidence type="ECO:0000313" key="1">
    <source>
        <dbReference type="EMBL" id="MBB2890034.1"/>
    </source>
</evidence>
<protein>
    <submittedName>
        <fullName evidence="1">Putative GH25 family protein</fullName>
    </submittedName>
</protein>
<reference evidence="1 2" key="1">
    <citation type="submission" date="2020-08" db="EMBL/GenBank/DDBJ databases">
        <title>Sequencing the genomes of 1000 actinobacteria strains.</title>
        <authorList>
            <person name="Klenk H.-P."/>
        </authorList>
    </citation>
    <scope>NUCLEOTIDE SEQUENCE [LARGE SCALE GENOMIC DNA]</scope>
    <source>
        <strain evidence="1 2">DSM 105369</strain>
    </source>
</reference>
<keyword evidence="2" id="KW-1185">Reference proteome</keyword>
<dbReference type="EMBL" id="JACHVQ010000001">
    <property type="protein sequence ID" value="MBB2890034.1"/>
    <property type="molecule type" value="Genomic_DNA"/>
</dbReference>
<dbReference type="Pfam" id="PF07210">
    <property type="entry name" value="DUF1416"/>
    <property type="match status" value="1"/>
</dbReference>
<dbReference type="RefSeq" id="WP_183317849.1">
    <property type="nucleotide sequence ID" value="NZ_JACHVQ010000001.1"/>
</dbReference>
<proteinExistence type="predicted"/>
<dbReference type="Proteomes" id="UP000559182">
    <property type="component" value="Unassembled WGS sequence"/>
</dbReference>